<evidence type="ECO:0000313" key="2">
    <source>
        <dbReference type="Proteomes" id="UP000324222"/>
    </source>
</evidence>
<accession>A0A5B7IF30</accession>
<organism evidence="1 2">
    <name type="scientific">Portunus trituberculatus</name>
    <name type="common">Swimming crab</name>
    <name type="synonym">Neptunus trituberculatus</name>
    <dbReference type="NCBI Taxonomy" id="210409"/>
    <lineage>
        <taxon>Eukaryota</taxon>
        <taxon>Metazoa</taxon>
        <taxon>Ecdysozoa</taxon>
        <taxon>Arthropoda</taxon>
        <taxon>Crustacea</taxon>
        <taxon>Multicrustacea</taxon>
        <taxon>Malacostraca</taxon>
        <taxon>Eumalacostraca</taxon>
        <taxon>Eucarida</taxon>
        <taxon>Decapoda</taxon>
        <taxon>Pleocyemata</taxon>
        <taxon>Brachyura</taxon>
        <taxon>Eubrachyura</taxon>
        <taxon>Portunoidea</taxon>
        <taxon>Portunidae</taxon>
        <taxon>Portuninae</taxon>
        <taxon>Portunus</taxon>
    </lineage>
</organism>
<reference evidence="1 2" key="1">
    <citation type="submission" date="2019-05" db="EMBL/GenBank/DDBJ databases">
        <title>Another draft genome of Portunus trituberculatus and its Hox gene families provides insights of decapod evolution.</title>
        <authorList>
            <person name="Jeong J.-H."/>
            <person name="Song I."/>
            <person name="Kim S."/>
            <person name="Choi T."/>
            <person name="Kim D."/>
            <person name="Ryu S."/>
            <person name="Kim W."/>
        </authorList>
    </citation>
    <scope>NUCLEOTIDE SEQUENCE [LARGE SCALE GENOMIC DNA]</scope>
    <source>
        <tissue evidence="1">Muscle</tissue>
    </source>
</reference>
<gene>
    <name evidence="1" type="ORF">E2C01_073966</name>
</gene>
<proteinExistence type="predicted"/>
<keyword evidence="2" id="KW-1185">Reference proteome</keyword>
<evidence type="ECO:0000313" key="1">
    <source>
        <dbReference type="EMBL" id="MPC79438.1"/>
    </source>
</evidence>
<name>A0A5B7IF30_PORTR</name>
<dbReference type="AlphaFoldDB" id="A0A5B7IF30"/>
<protein>
    <submittedName>
        <fullName evidence="1">Uncharacterized protein</fullName>
    </submittedName>
</protein>
<dbReference type="EMBL" id="VSRR010051163">
    <property type="protein sequence ID" value="MPC79438.1"/>
    <property type="molecule type" value="Genomic_DNA"/>
</dbReference>
<dbReference type="Proteomes" id="UP000324222">
    <property type="component" value="Unassembled WGS sequence"/>
</dbReference>
<sequence length="83" mass="9078">MRYPGPHSPLGAKASGSHRCCVKDFPFIFPCTPFSLFTCYRASLVSVSGSESVSSKRTGSARAATRRTLEDVKRPNLCPDVQR</sequence>
<comment type="caution">
    <text evidence="1">The sequence shown here is derived from an EMBL/GenBank/DDBJ whole genome shotgun (WGS) entry which is preliminary data.</text>
</comment>